<dbReference type="EMBL" id="CAJNDS010001057">
    <property type="protein sequence ID" value="CAE7245746.1"/>
    <property type="molecule type" value="Genomic_DNA"/>
</dbReference>
<accession>A0A812LR98</accession>
<comment type="subcellular location">
    <subcellularLocation>
        <location evidence="1">Membrane</location>
        <topology evidence="1">Multi-pass membrane protein</topology>
    </subcellularLocation>
</comment>
<dbReference type="InterPro" id="IPR013657">
    <property type="entry name" value="SCL35B1-4/HUT1"/>
</dbReference>
<organism evidence="6 7">
    <name type="scientific">Symbiodinium natans</name>
    <dbReference type="NCBI Taxonomy" id="878477"/>
    <lineage>
        <taxon>Eukaryota</taxon>
        <taxon>Sar</taxon>
        <taxon>Alveolata</taxon>
        <taxon>Dinophyceae</taxon>
        <taxon>Suessiales</taxon>
        <taxon>Symbiodiniaceae</taxon>
        <taxon>Symbiodinium</taxon>
    </lineage>
</organism>
<name>A0A812LR98_9DINO</name>
<keyword evidence="3" id="KW-0812">Transmembrane</keyword>
<dbReference type="OrthoDB" id="1601at2759"/>
<protein>
    <submittedName>
        <fullName evidence="6">Slc35b2 protein</fullName>
    </submittedName>
</protein>
<evidence type="ECO:0000256" key="4">
    <source>
        <dbReference type="ARBA" id="ARBA00022989"/>
    </source>
</evidence>
<evidence type="ECO:0000256" key="3">
    <source>
        <dbReference type="ARBA" id="ARBA00022692"/>
    </source>
</evidence>
<dbReference type="PANTHER" id="PTHR10778:SF13">
    <property type="entry name" value="ADENOSINE 3'-PHOSPHO 5'-PHOSPHOSULFATE TRANSPORTER 1"/>
    <property type="match status" value="1"/>
</dbReference>
<dbReference type="GO" id="GO:0000139">
    <property type="term" value="C:Golgi membrane"/>
    <property type="evidence" value="ECO:0007669"/>
    <property type="project" value="TreeGrafter"/>
</dbReference>
<sequence length="219" mass="24074">MHKESLANKAPLHCYLIVSLSNVIASTCQYEALKHVSFAVQMLGKSFKTIPVMLWGMVVSGKQRLGVYFCTDVQYAQYSFTDWLLAAAASPGSSTTTGLLLLCGFLAFDGLTSVMEEKLFKDVSAKVSRVCHPFIFHQTFIMQYRHAELARRCDDVNQISNLEDYDTSKWNQILYVNLLSSATSAAALALGLYSVQPHTIVGLQAGAVLGDCCRSDPAK</sequence>
<comment type="caution">
    <text evidence="6">The sequence shown here is derived from an EMBL/GenBank/DDBJ whole genome shotgun (WGS) entry which is preliminary data.</text>
</comment>
<dbReference type="GO" id="GO:0046964">
    <property type="term" value="F:3'-phosphoadenosine 5'-phosphosulfate transmembrane transporter activity"/>
    <property type="evidence" value="ECO:0007669"/>
    <property type="project" value="TreeGrafter"/>
</dbReference>
<gene>
    <name evidence="6" type="primary">slc35b2</name>
    <name evidence="6" type="ORF">SNAT2548_LOCUS11621</name>
</gene>
<evidence type="ECO:0000256" key="2">
    <source>
        <dbReference type="ARBA" id="ARBA00022448"/>
    </source>
</evidence>
<keyword evidence="5" id="KW-0472">Membrane</keyword>
<keyword evidence="2" id="KW-0813">Transport</keyword>
<keyword evidence="4" id="KW-1133">Transmembrane helix</keyword>
<evidence type="ECO:0000313" key="6">
    <source>
        <dbReference type="EMBL" id="CAE7245746.1"/>
    </source>
</evidence>
<dbReference type="GO" id="GO:0005789">
    <property type="term" value="C:endoplasmic reticulum membrane"/>
    <property type="evidence" value="ECO:0007669"/>
    <property type="project" value="TreeGrafter"/>
</dbReference>
<keyword evidence="7" id="KW-1185">Reference proteome</keyword>
<dbReference type="AlphaFoldDB" id="A0A812LR98"/>
<dbReference type="PANTHER" id="PTHR10778">
    <property type="entry name" value="SOLUTE CARRIER FAMILY 35 MEMBER B"/>
    <property type="match status" value="1"/>
</dbReference>
<evidence type="ECO:0000256" key="1">
    <source>
        <dbReference type="ARBA" id="ARBA00004141"/>
    </source>
</evidence>
<dbReference type="Pfam" id="PF08449">
    <property type="entry name" value="UAA"/>
    <property type="match status" value="1"/>
</dbReference>
<evidence type="ECO:0000256" key="5">
    <source>
        <dbReference type="ARBA" id="ARBA00023136"/>
    </source>
</evidence>
<proteinExistence type="predicted"/>
<dbReference type="Proteomes" id="UP000604046">
    <property type="component" value="Unassembled WGS sequence"/>
</dbReference>
<evidence type="ECO:0000313" key="7">
    <source>
        <dbReference type="Proteomes" id="UP000604046"/>
    </source>
</evidence>
<reference evidence="6" key="1">
    <citation type="submission" date="2021-02" db="EMBL/GenBank/DDBJ databases">
        <authorList>
            <person name="Dougan E. K."/>
            <person name="Rhodes N."/>
            <person name="Thang M."/>
            <person name="Chan C."/>
        </authorList>
    </citation>
    <scope>NUCLEOTIDE SEQUENCE</scope>
</reference>